<dbReference type="EMBL" id="VSRR010045913">
    <property type="protein sequence ID" value="MPC77460.1"/>
    <property type="molecule type" value="Genomic_DNA"/>
</dbReference>
<gene>
    <name evidence="1" type="ORF">E2C01_071914</name>
</gene>
<dbReference type="Proteomes" id="UP000324222">
    <property type="component" value="Unassembled WGS sequence"/>
</dbReference>
<proteinExistence type="predicted"/>
<evidence type="ECO:0000313" key="2">
    <source>
        <dbReference type="Proteomes" id="UP000324222"/>
    </source>
</evidence>
<evidence type="ECO:0000313" key="1">
    <source>
        <dbReference type="EMBL" id="MPC77460.1"/>
    </source>
</evidence>
<sequence>MVLKRSTLRHPALSTHHLPGASGDGCRVRLCEEEQVWLISGENTKWTSRQKSEEGMRKHSAG</sequence>
<reference evidence="1 2" key="1">
    <citation type="submission" date="2019-05" db="EMBL/GenBank/DDBJ databases">
        <title>Another draft genome of Portunus trituberculatus and its Hox gene families provides insights of decapod evolution.</title>
        <authorList>
            <person name="Jeong J.-H."/>
            <person name="Song I."/>
            <person name="Kim S."/>
            <person name="Choi T."/>
            <person name="Kim D."/>
            <person name="Ryu S."/>
            <person name="Kim W."/>
        </authorList>
    </citation>
    <scope>NUCLEOTIDE SEQUENCE [LARGE SCALE GENOMIC DNA]</scope>
    <source>
        <tissue evidence="1">Muscle</tissue>
    </source>
</reference>
<protein>
    <submittedName>
        <fullName evidence="1">Uncharacterized protein</fullName>
    </submittedName>
</protein>
<keyword evidence="2" id="KW-1185">Reference proteome</keyword>
<organism evidence="1 2">
    <name type="scientific">Portunus trituberculatus</name>
    <name type="common">Swimming crab</name>
    <name type="synonym">Neptunus trituberculatus</name>
    <dbReference type="NCBI Taxonomy" id="210409"/>
    <lineage>
        <taxon>Eukaryota</taxon>
        <taxon>Metazoa</taxon>
        <taxon>Ecdysozoa</taxon>
        <taxon>Arthropoda</taxon>
        <taxon>Crustacea</taxon>
        <taxon>Multicrustacea</taxon>
        <taxon>Malacostraca</taxon>
        <taxon>Eumalacostraca</taxon>
        <taxon>Eucarida</taxon>
        <taxon>Decapoda</taxon>
        <taxon>Pleocyemata</taxon>
        <taxon>Brachyura</taxon>
        <taxon>Eubrachyura</taxon>
        <taxon>Portunoidea</taxon>
        <taxon>Portunidae</taxon>
        <taxon>Portuninae</taxon>
        <taxon>Portunus</taxon>
    </lineage>
</organism>
<accession>A0A5B7HYA3</accession>
<name>A0A5B7HYA3_PORTR</name>
<dbReference type="AlphaFoldDB" id="A0A5B7HYA3"/>
<comment type="caution">
    <text evidence="1">The sequence shown here is derived from an EMBL/GenBank/DDBJ whole genome shotgun (WGS) entry which is preliminary data.</text>
</comment>